<comment type="caution">
    <text evidence="1">The sequence shown here is derived from an EMBL/GenBank/DDBJ whole genome shotgun (WGS) entry which is preliminary data.</text>
</comment>
<accession>A0A848LAU3</accession>
<reference evidence="1 2" key="1">
    <citation type="submission" date="2020-04" db="EMBL/GenBank/DDBJ databases">
        <title>Draft genome of Pyxidicoccus fallax type strain.</title>
        <authorList>
            <person name="Whitworth D.E."/>
        </authorList>
    </citation>
    <scope>NUCLEOTIDE SEQUENCE [LARGE SCALE GENOMIC DNA]</scope>
    <source>
        <strain evidence="1 2">DSM 14698</strain>
    </source>
</reference>
<gene>
    <name evidence="1" type="ORF">HG543_02855</name>
</gene>
<organism evidence="1 2">
    <name type="scientific">Pyxidicoccus fallax</name>
    <dbReference type="NCBI Taxonomy" id="394095"/>
    <lineage>
        <taxon>Bacteria</taxon>
        <taxon>Pseudomonadati</taxon>
        <taxon>Myxococcota</taxon>
        <taxon>Myxococcia</taxon>
        <taxon>Myxococcales</taxon>
        <taxon>Cystobacterineae</taxon>
        <taxon>Myxococcaceae</taxon>
        <taxon>Pyxidicoccus</taxon>
    </lineage>
</organism>
<sequence>MRSPARAQDRPPRGDARCFDPENEVDFWLRVDRLASPSETPTYRTGFERCVEPGDADESRLIHLISQREGALWMPPLATEEVDRDAVALPRRWVENIPE</sequence>
<proteinExistence type="predicted"/>
<dbReference type="RefSeq" id="WP_169343088.1">
    <property type="nucleotide sequence ID" value="NZ_JABBJJ010000008.1"/>
</dbReference>
<keyword evidence="2" id="KW-1185">Reference proteome</keyword>
<dbReference type="EMBL" id="JABBJJ010000008">
    <property type="protein sequence ID" value="NMO13803.1"/>
    <property type="molecule type" value="Genomic_DNA"/>
</dbReference>
<dbReference type="Proteomes" id="UP000518300">
    <property type="component" value="Unassembled WGS sequence"/>
</dbReference>
<evidence type="ECO:0000313" key="1">
    <source>
        <dbReference type="EMBL" id="NMO13803.1"/>
    </source>
</evidence>
<protein>
    <submittedName>
        <fullName evidence="1">Uncharacterized protein</fullName>
    </submittedName>
</protein>
<evidence type="ECO:0000313" key="2">
    <source>
        <dbReference type="Proteomes" id="UP000518300"/>
    </source>
</evidence>
<name>A0A848LAU3_9BACT</name>
<dbReference type="AlphaFoldDB" id="A0A848LAU3"/>